<evidence type="ECO:0000313" key="2">
    <source>
        <dbReference type="Proteomes" id="UP001576784"/>
    </source>
</evidence>
<dbReference type="EMBL" id="JBHFNR010000001">
    <property type="protein sequence ID" value="MFB2891318.1"/>
    <property type="molecule type" value="Genomic_DNA"/>
</dbReference>
<gene>
    <name evidence="1" type="ORF">ACE1CI_00070</name>
</gene>
<sequence>MTNQTPNFYALLIGIDFYFPHELPDGHYKNLRGCVQDINHVETYLKNTFNLTPD</sequence>
<keyword evidence="2" id="KW-1185">Reference proteome</keyword>
<comment type="caution">
    <text evidence="1">The sequence shown here is derived from an EMBL/GenBank/DDBJ whole genome shotgun (WGS) entry which is preliminary data.</text>
</comment>
<organism evidence="1 2">
    <name type="scientific">Floridaenema flaviceps BLCC-F50</name>
    <dbReference type="NCBI Taxonomy" id="3153642"/>
    <lineage>
        <taxon>Bacteria</taxon>
        <taxon>Bacillati</taxon>
        <taxon>Cyanobacteriota</taxon>
        <taxon>Cyanophyceae</taxon>
        <taxon>Oscillatoriophycideae</taxon>
        <taxon>Aerosakkonematales</taxon>
        <taxon>Aerosakkonemataceae</taxon>
        <taxon>Floridanema</taxon>
        <taxon>Floridanema flaviceps</taxon>
    </lineage>
</organism>
<dbReference type="RefSeq" id="WP_413260996.1">
    <property type="nucleotide sequence ID" value="NZ_JBHFNR010000001.1"/>
</dbReference>
<name>A0ABV4XJB8_9CYAN</name>
<reference evidence="1 2" key="1">
    <citation type="submission" date="2024-09" db="EMBL/GenBank/DDBJ databases">
        <title>Floridaenema gen nov. (Aerosakkonemataceae, Aerosakkonematales ord. nov., Cyanobacteria) from benthic tropical and subtropical fresh waters, with the description of four new species.</title>
        <authorList>
            <person name="Moretto J.A."/>
            <person name="Berthold D.E."/>
            <person name="Lefler F.W."/>
            <person name="Huang I.-S."/>
            <person name="Laughinghouse H. IV."/>
        </authorList>
    </citation>
    <scope>NUCLEOTIDE SEQUENCE [LARGE SCALE GENOMIC DNA]</scope>
    <source>
        <strain evidence="1 2">BLCC-F50</strain>
    </source>
</reference>
<dbReference type="Proteomes" id="UP001576784">
    <property type="component" value="Unassembled WGS sequence"/>
</dbReference>
<accession>A0ABV4XJB8</accession>
<dbReference type="Gene3D" id="3.40.50.12660">
    <property type="match status" value="1"/>
</dbReference>
<proteinExistence type="predicted"/>
<protein>
    <submittedName>
        <fullName evidence="1">Uncharacterized protein</fullName>
    </submittedName>
</protein>
<evidence type="ECO:0000313" key="1">
    <source>
        <dbReference type="EMBL" id="MFB2891318.1"/>
    </source>
</evidence>